<name>A0A1Y6D5F4_9GAMM</name>
<dbReference type="InterPro" id="IPR009875">
    <property type="entry name" value="PilZ_domain"/>
</dbReference>
<accession>A0A1Y6D5F4</accession>
<dbReference type="AlphaFoldDB" id="A0A1Y6D5F4"/>
<dbReference type="Pfam" id="PF07238">
    <property type="entry name" value="PilZ"/>
    <property type="match status" value="1"/>
</dbReference>
<organism evidence="2 3">
    <name type="scientific">Methylomagnum ishizawai</name>
    <dbReference type="NCBI Taxonomy" id="1760988"/>
    <lineage>
        <taxon>Bacteria</taxon>
        <taxon>Pseudomonadati</taxon>
        <taxon>Pseudomonadota</taxon>
        <taxon>Gammaproteobacteria</taxon>
        <taxon>Methylococcales</taxon>
        <taxon>Methylococcaceae</taxon>
        <taxon>Methylomagnum</taxon>
    </lineage>
</organism>
<dbReference type="RefSeq" id="WP_085214293.1">
    <property type="nucleotide sequence ID" value="NZ_FXAM01000001.1"/>
</dbReference>
<evidence type="ECO:0000259" key="1">
    <source>
        <dbReference type="Pfam" id="PF07238"/>
    </source>
</evidence>
<sequence>MYANRRQHYRRPFRSTALVLRQGGSPQLCVRDLSLDGCGGYFNGDPLLEAGSVVRMKLPSLDLEVWATLTRLTPLDKGRYYAGFHFDPSTRKPV</sequence>
<evidence type="ECO:0000313" key="2">
    <source>
        <dbReference type="EMBL" id="SMF95782.1"/>
    </source>
</evidence>
<dbReference type="GO" id="GO:0035438">
    <property type="term" value="F:cyclic-di-GMP binding"/>
    <property type="evidence" value="ECO:0007669"/>
    <property type="project" value="InterPro"/>
</dbReference>
<dbReference type="EMBL" id="FXAM01000001">
    <property type="protein sequence ID" value="SMF95782.1"/>
    <property type="molecule type" value="Genomic_DNA"/>
</dbReference>
<reference evidence="2 3" key="1">
    <citation type="submission" date="2016-12" db="EMBL/GenBank/DDBJ databases">
        <authorList>
            <person name="Song W.-J."/>
            <person name="Kurnit D.M."/>
        </authorList>
    </citation>
    <scope>NUCLEOTIDE SEQUENCE [LARGE SCALE GENOMIC DNA]</scope>
    <source>
        <strain evidence="2 3">175</strain>
    </source>
</reference>
<dbReference type="STRING" id="1760988.SAMN02949497_3157"/>
<dbReference type="Proteomes" id="UP000192923">
    <property type="component" value="Unassembled WGS sequence"/>
</dbReference>
<gene>
    <name evidence="2" type="ORF">SAMN02949497_3157</name>
</gene>
<evidence type="ECO:0000313" key="3">
    <source>
        <dbReference type="Proteomes" id="UP000192923"/>
    </source>
</evidence>
<feature type="domain" description="PilZ" evidence="1">
    <location>
        <begin position="4"/>
        <end position="89"/>
    </location>
</feature>
<dbReference type="SUPFAM" id="SSF141371">
    <property type="entry name" value="PilZ domain-like"/>
    <property type="match status" value="1"/>
</dbReference>
<protein>
    <submittedName>
        <fullName evidence="2">PilZ domain-containing protein</fullName>
    </submittedName>
</protein>
<proteinExistence type="predicted"/>
<dbReference type="Gene3D" id="2.40.10.220">
    <property type="entry name" value="predicted glycosyltransferase like domains"/>
    <property type="match status" value="1"/>
</dbReference>
<keyword evidence="3" id="KW-1185">Reference proteome</keyword>